<keyword evidence="1" id="KW-0472">Membrane</keyword>
<dbReference type="AlphaFoldDB" id="A0A9W7XC53"/>
<evidence type="ECO:0000313" key="3">
    <source>
        <dbReference type="Proteomes" id="UP001164776"/>
    </source>
</evidence>
<keyword evidence="1" id="KW-0812">Transmembrane</keyword>
<reference evidence="2 3" key="1">
    <citation type="submission" date="2022-10" db="EMBL/GenBank/DDBJ databases">
        <title>WGS assembly of Paspalum vaginatum 540-79.</title>
        <authorList>
            <person name="Sun G."/>
            <person name="Wase N."/>
            <person name="Shu S."/>
            <person name="Jenkins J."/>
            <person name="Zhou B."/>
            <person name="Torres-Rodriguez J."/>
            <person name="Chen C."/>
            <person name="Sandor L."/>
            <person name="Plott C."/>
            <person name="Yoshinga Y."/>
            <person name="Daum C."/>
            <person name="Qi P."/>
            <person name="Barry K."/>
            <person name="Lipzen A."/>
            <person name="Berry L."/>
            <person name="Pedersen C."/>
            <person name="Gottilla T."/>
            <person name="Foltz A."/>
            <person name="Yu H."/>
            <person name="O'Malley R."/>
            <person name="Zhang C."/>
            <person name="Devos K."/>
            <person name="Sigmon B."/>
            <person name="Yu B."/>
            <person name="Obata T."/>
            <person name="Schmutz J."/>
            <person name="Schnable J."/>
        </authorList>
    </citation>
    <scope>NUCLEOTIDE SEQUENCE [LARGE SCALE GENOMIC DNA]</scope>
    <source>
        <strain evidence="3">cv. 540-79</strain>
    </source>
</reference>
<dbReference type="InterPro" id="IPR045501">
    <property type="entry name" value="DUF6490"/>
</dbReference>
<feature type="transmembrane region" description="Helical" evidence="1">
    <location>
        <begin position="35"/>
        <end position="54"/>
    </location>
</feature>
<organism evidence="2 3">
    <name type="scientific">Paspalum vaginatum</name>
    <name type="common">seashore paspalum</name>
    <dbReference type="NCBI Taxonomy" id="158149"/>
    <lineage>
        <taxon>Eukaryota</taxon>
        <taxon>Viridiplantae</taxon>
        <taxon>Streptophyta</taxon>
        <taxon>Embryophyta</taxon>
        <taxon>Tracheophyta</taxon>
        <taxon>Spermatophyta</taxon>
        <taxon>Magnoliopsida</taxon>
        <taxon>Liliopsida</taxon>
        <taxon>Poales</taxon>
        <taxon>Poaceae</taxon>
        <taxon>PACMAD clade</taxon>
        <taxon>Panicoideae</taxon>
        <taxon>Andropogonodae</taxon>
        <taxon>Paspaleae</taxon>
        <taxon>Paspalinae</taxon>
        <taxon>Paspalum</taxon>
    </lineage>
</organism>
<dbReference type="OrthoDB" id="681967at2759"/>
<feature type="transmembrane region" description="Helical" evidence="1">
    <location>
        <begin position="101"/>
        <end position="122"/>
    </location>
</feature>
<feature type="transmembrane region" description="Helical" evidence="1">
    <location>
        <begin position="60"/>
        <end position="81"/>
    </location>
</feature>
<evidence type="ECO:0000313" key="2">
    <source>
        <dbReference type="EMBL" id="KAJ1255917.1"/>
    </source>
</evidence>
<evidence type="ECO:0000256" key="1">
    <source>
        <dbReference type="SAM" id="Phobius"/>
    </source>
</evidence>
<keyword evidence="1" id="KW-1133">Transmembrane helix</keyword>
<proteinExistence type="predicted"/>
<keyword evidence="3" id="KW-1185">Reference proteome</keyword>
<gene>
    <name evidence="2" type="ORF">BS78_K139000</name>
</gene>
<protein>
    <submittedName>
        <fullName evidence="2">Uncharacterized protein</fullName>
    </submittedName>
</protein>
<dbReference type="Pfam" id="PF20100">
    <property type="entry name" value="DUF6490"/>
    <property type="match status" value="1"/>
</dbReference>
<sequence length="150" mass="17008">MASPAEQPKRSMAEALLERPLLQQAPEERDVRHGIPLLTLMGFMLLTFSSAMAVSSWNTMFGAVSFVCFSYLDLVLLFYCLRRYGRTPPGSPQREHLKMAVWLLTTMLNVAFFRLLELWFLAMRQTDNSSDEPCCTACPHLQGSYLPSVP</sequence>
<dbReference type="PANTHER" id="PTHR46610:SF7">
    <property type="entry name" value="OS02G0216300 PROTEIN"/>
    <property type="match status" value="1"/>
</dbReference>
<comment type="caution">
    <text evidence="2">The sequence shown here is derived from an EMBL/GenBank/DDBJ whole genome shotgun (WGS) entry which is preliminary data.</text>
</comment>
<name>A0A9W7XC53_9POAL</name>
<dbReference type="PANTHER" id="PTHR46610">
    <property type="entry name" value="OS05G0181300 PROTEIN"/>
    <property type="match status" value="1"/>
</dbReference>
<accession>A0A9W7XC53</accession>
<dbReference type="EMBL" id="MU629619">
    <property type="protein sequence ID" value="KAJ1255917.1"/>
    <property type="molecule type" value="Genomic_DNA"/>
</dbReference>
<dbReference type="Proteomes" id="UP001164776">
    <property type="component" value="Unassembled WGS sequence"/>
</dbReference>